<proteinExistence type="predicted"/>
<organism evidence="1 2">
    <name type="scientific">Desulfobotulus alkaliphilus</name>
    <dbReference type="NCBI Taxonomy" id="622671"/>
    <lineage>
        <taxon>Bacteria</taxon>
        <taxon>Pseudomonadati</taxon>
        <taxon>Thermodesulfobacteriota</taxon>
        <taxon>Desulfobacteria</taxon>
        <taxon>Desulfobacterales</taxon>
        <taxon>Desulfobacteraceae</taxon>
        <taxon>Desulfobotulus</taxon>
    </lineage>
</organism>
<dbReference type="InterPro" id="IPR037171">
    <property type="entry name" value="NagB/RpiA_transferase-like"/>
</dbReference>
<dbReference type="SUPFAM" id="SSF100950">
    <property type="entry name" value="NagB/RpiA/CoA transferase-like"/>
    <property type="match status" value="2"/>
</dbReference>
<dbReference type="PANTHER" id="PTHR43293:SF1">
    <property type="entry name" value="ACETATE COA-TRANSFERASE YDIF"/>
    <property type="match status" value="1"/>
</dbReference>
<dbReference type="RefSeq" id="WP_144684977.1">
    <property type="nucleotide sequence ID" value="NZ_VLLC01000014.1"/>
</dbReference>
<keyword evidence="1" id="KW-0808">Transferase</keyword>
<reference evidence="1 2" key="1">
    <citation type="submission" date="2019-07" db="EMBL/GenBank/DDBJ databases">
        <title>Genome sequencing of 100 strains of the haloalkaliphilic chemolithoautotrophic sulfur-oxidizing bacterium Thioalkalivibrio.</title>
        <authorList>
            <person name="Muyzer G."/>
        </authorList>
    </citation>
    <scope>NUCLEOTIDE SEQUENCE [LARGE SCALE GENOMIC DNA]</scope>
    <source>
        <strain evidence="1 2">ASO4-4</strain>
    </source>
</reference>
<gene>
    <name evidence="1" type="ORF">LZ24_01977</name>
</gene>
<evidence type="ECO:0000313" key="1">
    <source>
        <dbReference type="EMBL" id="TWI71179.1"/>
    </source>
</evidence>
<protein>
    <submittedName>
        <fullName evidence="1">Propionate CoA-transferase</fullName>
    </submittedName>
</protein>
<dbReference type="PANTHER" id="PTHR43293">
    <property type="entry name" value="ACETATE COA-TRANSFERASE YDIF"/>
    <property type="match status" value="1"/>
</dbReference>
<dbReference type="AlphaFoldDB" id="A0A562RQ23"/>
<dbReference type="Gene3D" id="3.40.1080.10">
    <property type="entry name" value="Glutaconate Coenzyme A-transferase"/>
    <property type="match status" value="2"/>
</dbReference>
<dbReference type="EMBL" id="VLLC01000014">
    <property type="protein sequence ID" value="TWI71179.1"/>
    <property type="molecule type" value="Genomic_DNA"/>
</dbReference>
<dbReference type="Proteomes" id="UP000318307">
    <property type="component" value="Unassembled WGS sequence"/>
</dbReference>
<dbReference type="Pfam" id="PF01144">
    <property type="entry name" value="CoA_trans"/>
    <property type="match status" value="1"/>
</dbReference>
<comment type="caution">
    <text evidence="1">The sequence shown here is derived from an EMBL/GenBank/DDBJ whole genome shotgun (WGS) entry which is preliminary data.</text>
</comment>
<sequence>MTQPRHPIVSNLASTKVNKGKIVTAKEAIRVIRTGDTIVVSGFVTTGIPEEILLALEENFLSTGAPGDLTLVYTAGIGDRKDKGMNRFGHKGLVKRVIGGHWGLVPKLQKLAMENQIEAYNLPQGVISHMYRDIAAGKPRTISSVGLGTFVDPRLEGGRVNACTKEDLVELIHFDGKEYLAYKTFPIHVAILRGTTADLDGNITMEKEALTLEAQAMAMAAHNSGGFVIVQVERIAKRHSLCPRSVKIPGMLVDCVVQAKPENHWQTLSSFYNPAYSGEIRVPSQSLEDMPMGLRKIIARRAALELRPNSVVNLGIGMPEGVATVAHEEKVLDYLTLTAEPGVIGGIPSGGLDFGTGSNTDAIIDQPSQFDFYDGGGLDIAFLGLAQADRFGNLNVSRFGTSLTGAGGFINISQNSKRVVFLGSFTACGLEITIKNDQLTILEEGKSRKFVKDVEQVTFSGRVAAQKGQDVMYITERCVFRLTTDGLLLTEIAPGMNLEKDILAHMDFTPNIADNLTTMDPRIFTPETMGLKKDLLELPLAHRLHYQSEDNTFFVNFEGFSIWTEADIHAIEDTATSILEPLGHKVAAIINYDNFRIHPELMDKYIDMVDRLVKRFYTGVTRYTTSTFMRMKLGDALAKRQAAPHIYESPEEARKALENLQS</sequence>
<evidence type="ECO:0000313" key="2">
    <source>
        <dbReference type="Proteomes" id="UP000318307"/>
    </source>
</evidence>
<dbReference type="OrthoDB" id="9805230at2"/>
<name>A0A562RQ23_9BACT</name>
<accession>A0A562RQ23</accession>
<dbReference type="InterPro" id="IPR004165">
    <property type="entry name" value="CoA_trans_fam_I"/>
</dbReference>
<keyword evidence="2" id="KW-1185">Reference proteome</keyword>
<dbReference type="GO" id="GO:0008410">
    <property type="term" value="F:CoA-transferase activity"/>
    <property type="evidence" value="ECO:0007669"/>
    <property type="project" value="InterPro"/>
</dbReference>
<dbReference type="SMART" id="SM00882">
    <property type="entry name" value="CoA_trans"/>
    <property type="match status" value="2"/>
</dbReference>